<dbReference type="Pfam" id="PF01032">
    <property type="entry name" value="FecCD"/>
    <property type="match status" value="1"/>
</dbReference>
<dbReference type="GO" id="GO:0005886">
    <property type="term" value="C:plasma membrane"/>
    <property type="evidence" value="ECO:0007669"/>
    <property type="project" value="UniProtKB-SubCell"/>
</dbReference>
<organism evidence="9 10">
    <name type="scientific">Rhodovarius crocodyli</name>
    <dbReference type="NCBI Taxonomy" id="1979269"/>
    <lineage>
        <taxon>Bacteria</taxon>
        <taxon>Pseudomonadati</taxon>
        <taxon>Pseudomonadota</taxon>
        <taxon>Alphaproteobacteria</taxon>
        <taxon>Acetobacterales</taxon>
        <taxon>Roseomonadaceae</taxon>
        <taxon>Rhodovarius</taxon>
    </lineage>
</organism>
<evidence type="ECO:0000256" key="8">
    <source>
        <dbReference type="SAM" id="Phobius"/>
    </source>
</evidence>
<evidence type="ECO:0000256" key="6">
    <source>
        <dbReference type="ARBA" id="ARBA00022989"/>
    </source>
</evidence>
<evidence type="ECO:0000313" key="10">
    <source>
        <dbReference type="Proteomes" id="UP000282957"/>
    </source>
</evidence>
<keyword evidence="4" id="KW-1003">Cell membrane</keyword>
<feature type="transmembrane region" description="Helical" evidence="8">
    <location>
        <begin position="64"/>
        <end position="84"/>
    </location>
</feature>
<feature type="transmembrane region" description="Helical" evidence="8">
    <location>
        <begin position="315"/>
        <end position="332"/>
    </location>
</feature>
<evidence type="ECO:0000256" key="4">
    <source>
        <dbReference type="ARBA" id="ARBA00022475"/>
    </source>
</evidence>
<dbReference type="OrthoDB" id="9811975at2"/>
<dbReference type="Proteomes" id="UP000282957">
    <property type="component" value="Unassembled WGS sequence"/>
</dbReference>
<evidence type="ECO:0000256" key="7">
    <source>
        <dbReference type="ARBA" id="ARBA00023136"/>
    </source>
</evidence>
<keyword evidence="5 8" id="KW-0812">Transmembrane</keyword>
<feature type="transmembrane region" description="Helical" evidence="8">
    <location>
        <begin position="121"/>
        <end position="143"/>
    </location>
</feature>
<dbReference type="EMBL" id="SACL01000007">
    <property type="protein sequence ID" value="RVT92360.1"/>
    <property type="molecule type" value="Genomic_DNA"/>
</dbReference>
<reference evidence="9 10" key="1">
    <citation type="submission" date="2019-01" db="EMBL/GenBank/DDBJ databases">
        <authorList>
            <person name="Chen W.-M."/>
        </authorList>
    </citation>
    <scope>NUCLEOTIDE SEQUENCE [LARGE SCALE GENOMIC DNA]</scope>
    <source>
        <strain evidence="9 10">CCP-6</strain>
    </source>
</reference>
<comment type="subcellular location">
    <subcellularLocation>
        <location evidence="1">Cell membrane</location>
        <topology evidence="1">Multi-pass membrane protein</topology>
    </subcellularLocation>
</comment>
<evidence type="ECO:0000256" key="1">
    <source>
        <dbReference type="ARBA" id="ARBA00004651"/>
    </source>
</evidence>
<dbReference type="FunFam" id="1.10.3470.10:FF:000001">
    <property type="entry name" value="Vitamin B12 ABC transporter permease BtuC"/>
    <property type="match status" value="1"/>
</dbReference>
<feature type="transmembrane region" description="Helical" evidence="8">
    <location>
        <begin position="197"/>
        <end position="218"/>
    </location>
</feature>
<feature type="transmembrane region" description="Helical" evidence="8">
    <location>
        <begin position="155"/>
        <end position="177"/>
    </location>
</feature>
<evidence type="ECO:0000256" key="5">
    <source>
        <dbReference type="ARBA" id="ARBA00022692"/>
    </source>
</evidence>
<comment type="caution">
    <text evidence="9">The sequence shown here is derived from an EMBL/GenBank/DDBJ whole genome shotgun (WGS) entry which is preliminary data.</text>
</comment>
<keyword evidence="10" id="KW-1185">Reference proteome</keyword>
<protein>
    <submittedName>
        <fullName evidence="9">Iron ABC transporter permease</fullName>
    </submittedName>
</protein>
<accession>A0A437M3T7</accession>
<name>A0A437M3T7_9PROT</name>
<dbReference type="PANTHER" id="PTHR30472:SF25">
    <property type="entry name" value="ABC TRANSPORTER PERMEASE PROTEIN MJ0876-RELATED"/>
    <property type="match status" value="1"/>
</dbReference>
<evidence type="ECO:0000256" key="2">
    <source>
        <dbReference type="ARBA" id="ARBA00007935"/>
    </source>
</evidence>
<dbReference type="PANTHER" id="PTHR30472">
    <property type="entry name" value="FERRIC ENTEROBACTIN TRANSPORT SYSTEM PERMEASE PROTEIN"/>
    <property type="match status" value="1"/>
</dbReference>
<keyword evidence="3" id="KW-0813">Transport</keyword>
<keyword evidence="6 8" id="KW-1133">Transmembrane helix</keyword>
<sequence length="341" mass="34320">MPRRLSLAMALGLLVLGTGLVFMLTMAVGAVRIPPATLLAALLDPAAETLEAGIVWNLRLPRTLLAGLVGAVLGLSGAVMQGLFRNPLADPGLLGVSAGGALGAVGMIVVGLALIPSPLRPYAVAGAAFLAALAATVVVLRLATVGGRVHVASMLLAGIVMNAFAAAGTSAFVFAASDMQLRDVMFWTMGSFSGASWGRLGAAVVAALPLLAAAPFLARGLDALILGEREALTLGIGLEAMKRLAVLMVALAVGGAVAAAGMIGFVGIIAPHLVRLAGGSRHRWVLPAAALTGAMLMMAADAFARVAVSPAELPIGLVSALLGAPMFLWLLLRQRAALEGA</sequence>
<evidence type="ECO:0000256" key="3">
    <source>
        <dbReference type="ARBA" id="ARBA00022448"/>
    </source>
</evidence>
<dbReference type="SUPFAM" id="SSF81345">
    <property type="entry name" value="ABC transporter involved in vitamin B12 uptake, BtuC"/>
    <property type="match status" value="1"/>
</dbReference>
<dbReference type="AlphaFoldDB" id="A0A437M3T7"/>
<feature type="transmembrane region" description="Helical" evidence="8">
    <location>
        <begin position="93"/>
        <end position="115"/>
    </location>
</feature>
<dbReference type="InterPro" id="IPR000522">
    <property type="entry name" value="ABC_transptr_permease_BtuC"/>
</dbReference>
<dbReference type="CDD" id="cd06550">
    <property type="entry name" value="TM_ABC_iron-siderophores_like"/>
    <property type="match status" value="1"/>
</dbReference>
<feature type="transmembrane region" description="Helical" evidence="8">
    <location>
        <begin position="244"/>
        <end position="272"/>
    </location>
</feature>
<comment type="similarity">
    <text evidence="2">Belongs to the binding-protein-dependent transport system permease family. FecCD subfamily.</text>
</comment>
<feature type="transmembrane region" description="Helical" evidence="8">
    <location>
        <begin position="284"/>
        <end position="303"/>
    </location>
</feature>
<keyword evidence="7 8" id="KW-0472">Membrane</keyword>
<dbReference type="GO" id="GO:0022857">
    <property type="term" value="F:transmembrane transporter activity"/>
    <property type="evidence" value="ECO:0007669"/>
    <property type="project" value="InterPro"/>
</dbReference>
<dbReference type="Gene3D" id="1.10.3470.10">
    <property type="entry name" value="ABC transporter involved in vitamin B12 uptake, BtuC"/>
    <property type="match status" value="1"/>
</dbReference>
<dbReference type="InterPro" id="IPR037294">
    <property type="entry name" value="ABC_BtuC-like"/>
</dbReference>
<evidence type="ECO:0000313" key="9">
    <source>
        <dbReference type="EMBL" id="RVT92360.1"/>
    </source>
</evidence>
<proteinExistence type="inferred from homology"/>
<gene>
    <name evidence="9" type="ORF">EOD42_19190</name>
</gene>
<dbReference type="GO" id="GO:0033214">
    <property type="term" value="P:siderophore-iron import into cell"/>
    <property type="evidence" value="ECO:0007669"/>
    <property type="project" value="TreeGrafter"/>
</dbReference>